<evidence type="ECO:0000256" key="1">
    <source>
        <dbReference type="ARBA" id="ARBA00022679"/>
    </source>
</evidence>
<sequence length="296" mass="33167">RVAATVVDFYITTFALACGTEPPIGLAWEDILKGGAMMLFKSAQRGACLHCWSEVTLFKVDTNSEEDIPRTLDYLFTSSRHLWPCYLILTSSLLVFRNSLKMQLILLWNLRLYLQTFFSIMTQRQCCLYPSFKVQVIIFYSLSYDMCNILQVLEHASVCLTRIIEAFASSPKKLDELCNHGLVEQADYLVYITNSGGGRASLSSPTYMVYANSNDGVGREKKKKKILGQELPALAKEVARVETAWIILCMALGFSASEENFSSGSIESECRIGTLESTRGFGNPSSIYNLFPKLKS</sequence>
<comment type="caution">
    <text evidence="2">The sequence shown here is derived from an EMBL/GenBank/DDBJ whole genome shotgun (WGS) entry which is preliminary data.</text>
</comment>
<dbReference type="OrthoDB" id="1739256at2759"/>
<dbReference type="InterPro" id="IPR045322">
    <property type="entry name" value="HECTD1/TRIP12-like"/>
</dbReference>
<dbReference type="Proteomes" id="UP000631114">
    <property type="component" value="Unassembled WGS sequence"/>
</dbReference>
<dbReference type="GO" id="GO:0000209">
    <property type="term" value="P:protein polyubiquitination"/>
    <property type="evidence" value="ECO:0007669"/>
    <property type="project" value="TreeGrafter"/>
</dbReference>
<dbReference type="PANTHER" id="PTHR45670">
    <property type="entry name" value="E3 UBIQUITIN-PROTEIN LIGASE TRIP12"/>
    <property type="match status" value="1"/>
</dbReference>
<evidence type="ECO:0000313" key="3">
    <source>
        <dbReference type="Proteomes" id="UP000631114"/>
    </source>
</evidence>
<protein>
    <submittedName>
        <fullName evidence="2">Uncharacterized protein</fullName>
    </submittedName>
</protein>
<dbReference type="EMBL" id="JADFTS010000002">
    <property type="protein sequence ID" value="KAF9620473.1"/>
    <property type="molecule type" value="Genomic_DNA"/>
</dbReference>
<proteinExistence type="predicted"/>
<dbReference type="AlphaFoldDB" id="A0A835IRS6"/>
<keyword evidence="1" id="KW-0808">Transferase</keyword>
<name>A0A835IRS6_9MAGN</name>
<evidence type="ECO:0000313" key="2">
    <source>
        <dbReference type="EMBL" id="KAF9620473.1"/>
    </source>
</evidence>
<feature type="non-terminal residue" evidence="2">
    <location>
        <position position="1"/>
    </location>
</feature>
<gene>
    <name evidence="2" type="ORF">IFM89_013090</name>
</gene>
<dbReference type="GO" id="GO:0043161">
    <property type="term" value="P:proteasome-mediated ubiquitin-dependent protein catabolic process"/>
    <property type="evidence" value="ECO:0007669"/>
    <property type="project" value="TreeGrafter"/>
</dbReference>
<keyword evidence="3" id="KW-1185">Reference proteome</keyword>
<reference evidence="2 3" key="1">
    <citation type="submission" date="2020-10" db="EMBL/GenBank/DDBJ databases">
        <title>The Coptis chinensis genome and diversification of protoberbering-type alkaloids.</title>
        <authorList>
            <person name="Wang B."/>
            <person name="Shu S."/>
            <person name="Song C."/>
            <person name="Liu Y."/>
        </authorList>
    </citation>
    <scope>NUCLEOTIDE SEQUENCE [LARGE SCALE GENOMIC DNA]</scope>
    <source>
        <strain evidence="2">HL-2020</strain>
        <tissue evidence="2">Leaf</tissue>
    </source>
</reference>
<organism evidence="2 3">
    <name type="scientific">Coptis chinensis</name>
    <dbReference type="NCBI Taxonomy" id="261450"/>
    <lineage>
        <taxon>Eukaryota</taxon>
        <taxon>Viridiplantae</taxon>
        <taxon>Streptophyta</taxon>
        <taxon>Embryophyta</taxon>
        <taxon>Tracheophyta</taxon>
        <taxon>Spermatophyta</taxon>
        <taxon>Magnoliopsida</taxon>
        <taxon>Ranunculales</taxon>
        <taxon>Ranunculaceae</taxon>
        <taxon>Coptidoideae</taxon>
        <taxon>Coptis</taxon>
    </lineage>
</organism>
<dbReference type="PANTHER" id="PTHR45670:SF1">
    <property type="entry name" value="E3 UBIQUITIN-PROTEIN LIGASE HECTD1"/>
    <property type="match status" value="1"/>
</dbReference>
<accession>A0A835IRS6</accession>
<dbReference type="GO" id="GO:0061630">
    <property type="term" value="F:ubiquitin protein ligase activity"/>
    <property type="evidence" value="ECO:0007669"/>
    <property type="project" value="InterPro"/>
</dbReference>